<evidence type="ECO:0000256" key="4">
    <source>
        <dbReference type="ARBA" id="ARBA00022989"/>
    </source>
</evidence>
<dbReference type="PANTHER" id="PTHR42770">
    <property type="entry name" value="AMINO ACID TRANSPORTER-RELATED"/>
    <property type="match status" value="1"/>
</dbReference>
<dbReference type="Proteomes" id="UP000030762">
    <property type="component" value="Unassembled WGS sequence"/>
</dbReference>
<feature type="transmembrane region" description="Helical" evidence="6">
    <location>
        <begin position="108"/>
        <end position="127"/>
    </location>
</feature>
<keyword evidence="5 6" id="KW-0472">Membrane</keyword>
<sequence>MKVGVTSAAVGPTALTLQYHATKFDIWALGITMVLGGQLFSWNTGLLAGILSNAVAILVLGVGYVCLVLSMAEMTSTLAFSGGAYGLTRCSIGFYAGWVIGCCEALEYMAYTASAVLTLSDMLYIAFPTLHPDMAPLLWLSTYGVCNVLLASSDRVFWLVNRFLALLSLGLVLVYLGGAYSLSEFSRRVSSDDNRLIVGGGLEFLRRLPSAAWFFVGIEALSTVCNVVPAPKEVIPIGQVACVLTLFALAVLVFVAAIGVAPDVISMTTDVAVLSRGYERMLHVSAADAMMLSIPATFATIFGFVLAYSNILAAMASSCLLPSVLTRQFGPSHTHPIATLLGSLLGFGMCFLVRAFETLRDELFNIGMVFAFTAYAAQCVGYMYLKQRFAHLPRTFRSPLGVHGALLSLSIWLVNIVSVLGFQDNVAYKLQVLAGVLLLQSIYYHLYAKHKQQMSDDERKVLFFAHVANANDAKRKMHRKSRSRVSSTIERAAGVLRRIIERPHARSKVSVIGPAARHSISAIPCKKGRQ</sequence>
<name>T0QL35_SAPDV</name>
<evidence type="ECO:0000256" key="1">
    <source>
        <dbReference type="ARBA" id="ARBA00004651"/>
    </source>
</evidence>
<feature type="transmembrane region" description="Helical" evidence="6">
    <location>
        <begin position="133"/>
        <end position="151"/>
    </location>
</feature>
<gene>
    <name evidence="7" type="ORF">SDRG_07126</name>
</gene>
<reference evidence="7 8" key="1">
    <citation type="submission" date="2012-04" db="EMBL/GenBank/DDBJ databases">
        <title>The Genome Sequence of Saprolegnia declina VS20.</title>
        <authorList>
            <consortium name="The Broad Institute Genome Sequencing Platform"/>
            <person name="Russ C."/>
            <person name="Nusbaum C."/>
            <person name="Tyler B."/>
            <person name="van West P."/>
            <person name="Dieguez-Uribeondo J."/>
            <person name="de Bruijn I."/>
            <person name="Tripathy S."/>
            <person name="Jiang R."/>
            <person name="Young S.K."/>
            <person name="Zeng Q."/>
            <person name="Gargeya S."/>
            <person name="Fitzgerald M."/>
            <person name="Haas B."/>
            <person name="Abouelleil A."/>
            <person name="Alvarado L."/>
            <person name="Arachchi H.M."/>
            <person name="Berlin A."/>
            <person name="Chapman S.B."/>
            <person name="Goldberg J."/>
            <person name="Griggs A."/>
            <person name="Gujja S."/>
            <person name="Hansen M."/>
            <person name="Howarth C."/>
            <person name="Imamovic A."/>
            <person name="Larimer J."/>
            <person name="McCowen C."/>
            <person name="Montmayeur A."/>
            <person name="Murphy C."/>
            <person name="Neiman D."/>
            <person name="Pearson M."/>
            <person name="Priest M."/>
            <person name="Roberts A."/>
            <person name="Saif S."/>
            <person name="Shea T."/>
            <person name="Sisk P."/>
            <person name="Sykes S."/>
            <person name="Wortman J."/>
            <person name="Nusbaum C."/>
            <person name="Birren B."/>
        </authorList>
    </citation>
    <scope>NUCLEOTIDE SEQUENCE [LARGE SCALE GENOMIC DNA]</scope>
    <source>
        <strain evidence="7 8">VS20</strain>
    </source>
</reference>
<feature type="transmembrane region" description="Helical" evidence="6">
    <location>
        <begin position="78"/>
        <end position="101"/>
    </location>
</feature>
<dbReference type="GO" id="GO:0005886">
    <property type="term" value="C:plasma membrane"/>
    <property type="evidence" value="ECO:0007669"/>
    <property type="project" value="UniProtKB-SubCell"/>
</dbReference>
<dbReference type="GO" id="GO:0022857">
    <property type="term" value="F:transmembrane transporter activity"/>
    <property type="evidence" value="ECO:0007669"/>
    <property type="project" value="InterPro"/>
</dbReference>
<dbReference type="InParanoid" id="T0QL35"/>
<protein>
    <recommendedName>
        <fullName evidence="9">Amino acid permease/ SLC12A domain-containing protein</fullName>
    </recommendedName>
</protein>
<dbReference type="OrthoDB" id="2147536at2759"/>
<dbReference type="InterPro" id="IPR002293">
    <property type="entry name" value="AA/rel_permease1"/>
</dbReference>
<keyword evidence="2" id="KW-1003">Cell membrane</keyword>
<keyword evidence="4 6" id="KW-1133">Transmembrane helix</keyword>
<dbReference type="RefSeq" id="XP_008611166.1">
    <property type="nucleotide sequence ID" value="XM_008612944.1"/>
</dbReference>
<feature type="transmembrane region" description="Helical" evidence="6">
    <location>
        <begin position="298"/>
        <end position="325"/>
    </location>
</feature>
<dbReference type="PANTHER" id="PTHR42770:SF7">
    <property type="entry name" value="MEMBRANE PROTEIN"/>
    <property type="match status" value="1"/>
</dbReference>
<dbReference type="AlphaFoldDB" id="T0QL35"/>
<keyword evidence="3 6" id="KW-0812">Transmembrane</keyword>
<accession>T0QL35</accession>
<feature type="transmembrane region" description="Helical" evidence="6">
    <location>
        <begin position="26"/>
        <end position="43"/>
    </location>
</feature>
<dbReference type="PIRSF" id="PIRSF006060">
    <property type="entry name" value="AA_transporter"/>
    <property type="match status" value="1"/>
</dbReference>
<feature type="transmembrane region" description="Helical" evidence="6">
    <location>
        <begin position="50"/>
        <end position="72"/>
    </location>
</feature>
<feature type="transmembrane region" description="Helical" evidence="6">
    <location>
        <begin position="163"/>
        <end position="182"/>
    </location>
</feature>
<dbReference type="Gene3D" id="1.20.1740.10">
    <property type="entry name" value="Amino acid/polyamine transporter I"/>
    <property type="match status" value="1"/>
</dbReference>
<evidence type="ECO:0000313" key="8">
    <source>
        <dbReference type="Proteomes" id="UP000030762"/>
    </source>
</evidence>
<organism evidence="7 8">
    <name type="scientific">Saprolegnia diclina (strain VS20)</name>
    <dbReference type="NCBI Taxonomy" id="1156394"/>
    <lineage>
        <taxon>Eukaryota</taxon>
        <taxon>Sar</taxon>
        <taxon>Stramenopiles</taxon>
        <taxon>Oomycota</taxon>
        <taxon>Saprolegniomycetes</taxon>
        <taxon>Saprolegniales</taxon>
        <taxon>Saprolegniaceae</taxon>
        <taxon>Saprolegnia</taxon>
    </lineage>
</organism>
<feature type="transmembrane region" description="Helical" evidence="6">
    <location>
        <begin position="363"/>
        <end position="385"/>
    </location>
</feature>
<dbReference type="EMBL" id="JH767151">
    <property type="protein sequence ID" value="EQC35416.1"/>
    <property type="molecule type" value="Genomic_DNA"/>
</dbReference>
<dbReference type="OMA" id="WVIGCCE"/>
<evidence type="ECO:0000256" key="2">
    <source>
        <dbReference type="ARBA" id="ARBA00022475"/>
    </source>
</evidence>
<comment type="subcellular location">
    <subcellularLocation>
        <location evidence="1">Cell membrane</location>
        <topology evidence="1">Multi-pass membrane protein</topology>
    </subcellularLocation>
</comment>
<dbReference type="Pfam" id="PF13520">
    <property type="entry name" value="AA_permease_2"/>
    <property type="match status" value="1"/>
</dbReference>
<feature type="transmembrane region" description="Helical" evidence="6">
    <location>
        <begin position="240"/>
        <end position="261"/>
    </location>
</feature>
<evidence type="ECO:0000313" key="7">
    <source>
        <dbReference type="EMBL" id="EQC35416.1"/>
    </source>
</evidence>
<proteinExistence type="predicted"/>
<evidence type="ECO:0000256" key="6">
    <source>
        <dbReference type="SAM" id="Phobius"/>
    </source>
</evidence>
<dbReference type="GeneID" id="19947853"/>
<evidence type="ECO:0000256" key="3">
    <source>
        <dbReference type="ARBA" id="ARBA00022692"/>
    </source>
</evidence>
<feature type="transmembrane region" description="Helical" evidence="6">
    <location>
        <begin position="405"/>
        <end position="422"/>
    </location>
</feature>
<keyword evidence="8" id="KW-1185">Reference proteome</keyword>
<dbReference type="VEuPathDB" id="FungiDB:SDRG_07126"/>
<dbReference type="InterPro" id="IPR050367">
    <property type="entry name" value="APC_superfamily"/>
</dbReference>
<feature type="transmembrane region" description="Helical" evidence="6">
    <location>
        <begin position="337"/>
        <end position="357"/>
    </location>
</feature>
<evidence type="ECO:0008006" key="9">
    <source>
        <dbReference type="Google" id="ProtNLM"/>
    </source>
</evidence>
<evidence type="ECO:0000256" key="5">
    <source>
        <dbReference type="ARBA" id="ARBA00023136"/>
    </source>
</evidence>